<name>K2G8U1_9BACT</name>
<evidence type="ECO:0000313" key="2">
    <source>
        <dbReference type="EMBL" id="EKE26544.1"/>
    </source>
</evidence>
<feature type="transmembrane region" description="Helical" evidence="1">
    <location>
        <begin position="250"/>
        <end position="271"/>
    </location>
</feature>
<keyword evidence="1" id="KW-1133">Transmembrane helix</keyword>
<protein>
    <submittedName>
        <fullName evidence="2">Uncharacterized protein</fullName>
    </submittedName>
</protein>
<evidence type="ECO:0000256" key="1">
    <source>
        <dbReference type="SAM" id="Phobius"/>
    </source>
</evidence>
<proteinExistence type="predicted"/>
<sequence length="631" mass="75822">MLNIEIKKWKIPLLNEKNFVTTKKINIDFWLEAIIQLNYSDKNFLSLIENIIIDILLWNSWSEVYSNFSLSLEKINKEIKKLSSDYNLSNLNVFVWIIEKETLHFSILGNYSIYLIKNNKIINIADWMQWKNLEFSYISSWNIWQFDNVYISNIEILNYITKDDILEISLIDDSEKKLELIEKIISQEDITEQYDMIVLNCKKDIIAFQKNSFETIKNQFLNIKDKLWENKQVQIAIEKIKSRIDLNNKYVKITFFSVWVLVSISLLYLIISQILIQNVKSSIPAEYKNKLIEAQMIIEKTTKDLWNKEVFTNNIKKAEELIFQVREQNIFLNDVKKLLDHISSLKKQLNWIESFALTKDKSQVEFDSSFSVNWIFELNKKYYFVWKNSIIWPYIKWEQIKKYDYPDWEEAISADLSPDWYIYILTKTYRILMFNKQEYKYINVEWQKTWENAKSIKTFNSNLYLLSDEWNQILRHKPGVNGFSSKFWIIDDNDTKNLKIYDFAIDGWFYMLKNDLTIDKIITAPTYFKRSIVINWLPKNYTNDGVNEPKIFTGLNLNYIYVLLNNSIWIFEADSKNYKDVKAIKYIGQLEPVESKINTIYIPKDWTILVWNNKWVYTINFEISDWKVVVR</sequence>
<comment type="caution">
    <text evidence="2">The sequence shown here is derived from an EMBL/GenBank/DDBJ whole genome shotgun (WGS) entry which is preliminary data.</text>
</comment>
<keyword evidence="1" id="KW-0472">Membrane</keyword>
<dbReference type="AlphaFoldDB" id="K2G8U1"/>
<organism evidence="2">
    <name type="scientific">uncultured bacterium</name>
    <name type="common">gcode 4</name>
    <dbReference type="NCBI Taxonomy" id="1234023"/>
    <lineage>
        <taxon>Bacteria</taxon>
        <taxon>environmental samples</taxon>
    </lineage>
</organism>
<accession>K2G8U1</accession>
<keyword evidence="1" id="KW-0812">Transmembrane</keyword>
<dbReference type="EMBL" id="AMFJ01000762">
    <property type="protein sequence ID" value="EKE26544.1"/>
    <property type="molecule type" value="Genomic_DNA"/>
</dbReference>
<reference evidence="2" key="1">
    <citation type="journal article" date="2012" name="Science">
        <title>Fermentation, hydrogen, and sulfur metabolism in multiple uncultivated bacterial phyla.</title>
        <authorList>
            <person name="Wrighton K.C."/>
            <person name="Thomas B.C."/>
            <person name="Sharon I."/>
            <person name="Miller C.S."/>
            <person name="Castelle C.J."/>
            <person name="VerBerkmoes N.C."/>
            <person name="Wilkins M.J."/>
            <person name="Hettich R.L."/>
            <person name="Lipton M.S."/>
            <person name="Williams K.H."/>
            <person name="Long P.E."/>
            <person name="Banfield J.F."/>
        </authorList>
    </citation>
    <scope>NUCLEOTIDE SEQUENCE [LARGE SCALE GENOMIC DNA]</scope>
</reference>
<gene>
    <name evidence="2" type="ORF">ACD_4C00246G0001</name>
</gene>